<evidence type="ECO:0000259" key="3">
    <source>
        <dbReference type="Pfam" id="PF07727"/>
    </source>
</evidence>
<evidence type="ECO:0000256" key="1">
    <source>
        <dbReference type="ARBA" id="ARBA00022750"/>
    </source>
</evidence>
<dbReference type="EMBL" id="CP144697">
    <property type="protein sequence ID" value="WVZ14970.1"/>
    <property type="molecule type" value="Genomic_DNA"/>
</dbReference>
<evidence type="ECO:0000256" key="2">
    <source>
        <dbReference type="SAM" id="MobiDB-lite"/>
    </source>
</evidence>
<name>A0AAQ3NRC7_VIGMU</name>
<dbReference type="InterPro" id="IPR043502">
    <property type="entry name" value="DNA/RNA_pol_sf"/>
</dbReference>
<evidence type="ECO:0000313" key="5">
    <source>
        <dbReference type="EMBL" id="WVZ14970.1"/>
    </source>
</evidence>
<evidence type="ECO:0000313" key="6">
    <source>
        <dbReference type="Proteomes" id="UP001374535"/>
    </source>
</evidence>
<sequence>MGLQAREWPWVMTKGANGGHTAKGCLDPRGEESNGISAMAVERARQELTATTSLLPLVKVAEKEMGNLRFPLATTIIVDDNPDDDDLNWWPCDAVHEEGVFSRAKMRRMGRTPSVAAGDGFGSGFRLLQRCGLRFVVAGRVEAESWLWVTEVSVYGFPSLRGEDDLSAAYANSFFPAPLVFLSHPRPTSANKQNEKRALGLGRNKTKRELGQSILIRNAPPNCTAAPLLRCRVLTPSLRVTDSRTQFLVFMDRFSRINYGGDSKSLFKLVFLFWIVVVPSRFSVATMVTTSEDGFVYENWFLDTGCSNHMTGHKIWISNLDTRKTSMIRLRNDKTMKVVGVRNIVIKKQDEEERLDDESNGNRQADDGVVTMVEEMRAIETIRLVVALANGKRWPLFQLDVKFAFLNVPLEEEVYVTQPPGFEIKCYENNGYRLRKALYGLKQAPKAWNKVMDSFMLKHKFLKCLVEHGVYVRFQDDANLLLICTYVDDLLIIGSNILEIEKFKGLLMAKFEMTYLNKFRYFIRLEFVKSSSGIISHQRKYATKILKKFNMEICNAATTSTVANITDSDNNEEEVDNTPYKQMVSSPK</sequence>
<organism evidence="5 6">
    <name type="scientific">Vigna mungo</name>
    <name type="common">Black gram</name>
    <name type="synonym">Phaseolus mungo</name>
    <dbReference type="NCBI Taxonomy" id="3915"/>
    <lineage>
        <taxon>Eukaryota</taxon>
        <taxon>Viridiplantae</taxon>
        <taxon>Streptophyta</taxon>
        <taxon>Embryophyta</taxon>
        <taxon>Tracheophyta</taxon>
        <taxon>Spermatophyta</taxon>
        <taxon>Magnoliopsida</taxon>
        <taxon>eudicotyledons</taxon>
        <taxon>Gunneridae</taxon>
        <taxon>Pentapetalae</taxon>
        <taxon>rosids</taxon>
        <taxon>fabids</taxon>
        <taxon>Fabales</taxon>
        <taxon>Fabaceae</taxon>
        <taxon>Papilionoideae</taxon>
        <taxon>50 kb inversion clade</taxon>
        <taxon>NPAAA clade</taxon>
        <taxon>indigoferoid/millettioid clade</taxon>
        <taxon>Phaseoleae</taxon>
        <taxon>Vigna</taxon>
    </lineage>
</organism>
<dbReference type="Pfam" id="PF07727">
    <property type="entry name" value="RVT_2"/>
    <property type="match status" value="1"/>
</dbReference>
<feature type="compositionally biased region" description="Polar residues" evidence="2">
    <location>
        <begin position="579"/>
        <end position="588"/>
    </location>
</feature>
<proteinExistence type="predicted"/>
<dbReference type="Pfam" id="PF22936">
    <property type="entry name" value="Pol_BBD"/>
    <property type="match status" value="1"/>
</dbReference>
<reference evidence="5 6" key="1">
    <citation type="journal article" date="2023" name="Life. Sci Alliance">
        <title>Evolutionary insights into 3D genome organization and epigenetic landscape of Vigna mungo.</title>
        <authorList>
            <person name="Junaid A."/>
            <person name="Singh B."/>
            <person name="Bhatia S."/>
        </authorList>
    </citation>
    <scope>NUCLEOTIDE SEQUENCE [LARGE SCALE GENOMIC DNA]</scope>
    <source>
        <strain evidence="5">Urdbean</strain>
    </source>
</reference>
<dbReference type="GO" id="GO:0004190">
    <property type="term" value="F:aspartic-type endopeptidase activity"/>
    <property type="evidence" value="ECO:0007669"/>
    <property type="project" value="UniProtKB-KW"/>
</dbReference>
<keyword evidence="1" id="KW-0064">Aspartyl protease</keyword>
<feature type="domain" description="Retrovirus-related Pol polyprotein from transposon TNT 1-94-like beta-barrel" evidence="4">
    <location>
        <begin position="300"/>
        <end position="352"/>
    </location>
</feature>
<dbReference type="InterPro" id="IPR013103">
    <property type="entry name" value="RVT_2"/>
</dbReference>
<feature type="domain" description="Reverse transcriptase Ty1/copia-type" evidence="3">
    <location>
        <begin position="378"/>
        <end position="562"/>
    </location>
</feature>
<keyword evidence="1" id="KW-0378">Hydrolase</keyword>
<dbReference type="AlphaFoldDB" id="A0AAQ3NRC7"/>
<dbReference type="InterPro" id="IPR054722">
    <property type="entry name" value="PolX-like_BBD"/>
</dbReference>
<gene>
    <name evidence="5" type="ORF">V8G54_012536</name>
</gene>
<keyword evidence="6" id="KW-1185">Reference proteome</keyword>
<evidence type="ECO:0000259" key="4">
    <source>
        <dbReference type="Pfam" id="PF22936"/>
    </source>
</evidence>
<evidence type="ECO:0008006" key="7">
    <source>
        <dbReference type="Google" id="ProtNLM"/>
    </source>
</evidence>
<feature type="region of interest" description="Disordered" evidence="2">
    <location>
        <begin position="568"/>
        <end position="588"/>
    </location>
</feature>
<dbReference type="Proteomes" id="UP001374535">
    <property type="component" value="Chromosome 4"/>
</dbReference>
<accession>A0AAQ3NRC7</accession>
<keyword evidence="1" id="KW-0645">Protease</keyword>
<dbReference type="SUPFAM" id="SSF56672">
    <property type="entry name" value="DNA/RNA polymerases"/>
    <property type="match status" value="1"/>
</dbReference>
<protein>
    <recommendedName>
        <fullName evidence="7">Reverse transcriptase Ty1/copia-type domain-containing protein</fullName>
    </recommendedName>
</protein>